<dbReference type="OMA" id="WMYLFFT"/>
<evidence type="ECO:0000256" key="4">
    <source>
        <dbReference type="ARBA" id="ARBA00022989"/>
    </source>
</evidence>
<dbReference type="Pfam" id="PF04103">
    <property type="entry name" value="CD20"/>
    <property type="match status" value="1"/>
</dbReference>
<evidence type="ECO:0000313" key="8">
    <source>
        <dbReference type="Proteomes" id="UP000472268"/>
    </source>
</evidence>
<keyword evidence="3 6" id="KW-0812">Transmembrane</keyword>
<dbReference type="InterPro" id="IPR030417">
    <property type="entry name" value="MS4A"/>
</dbReference>
<proteinExistence type="inferred from homology"/>
<sequence>MQEGVVDPAVAEGGMPEKLLSENQLKVPTAIQIMTGLIVHCVGRLWRYLFISQVIVFKKGYLPLVVITRYAYWSSACFIFSGVFAVLTERKCSMSLMSYTIGVNIVSACVAVIGLLLLSLEFIVYSLTTQPPIWPQISGKILSEYLFLFTLLELFTACTVTHWICKAKHRR</sequence>
<reference evidence="7 8" key="1">
    <citation type="submission" date="2019-05" db="EMBL/GenBank/DDBJ databases">
        <title>A Chromosome-scale Meerkat (S. suricatta) Genome Assembly.</title>
        <authorList>
            <person name="Dudchenko O."/>
            <person name="Lieberman Aiden E."/>
            <person name="Tung J."/>
            <person name="Barreiro L.B."/>
            <person name="Clutton-Brock T.H."/>
        </authorList>
    </citation>
    <scope>NUCLEOTIDE SEQUENCE [LARGE SCALE GENOMIC DNA]</scope>
</reference>
<dbReference type="GO" id="GO:0007166">
    <property type="term" value="P:cell surface receptor signaling pathway"/>
    <property type="evidence" value="ECO:0007669"/>
    <property type="project" value="TreeGrafter"/>
</dbReference>
<evidence type="ECO:0000256" key="1">
    <source>
        <dbReference type="ARBA" id="ARBA00004141"/>
    </source>
</evidence>
<reference evidence="7" key="3">
    <citation type="submission" date="2025-09" db="UniProtKB">
        <authorList>
            <consortium name="Ensembl"/>
        </authorList>
    </citation>
    <scope>IDENTIFICATION</scope>
</reference>
<comment type="similarity">
    <text evidence="2">Belongs to the MS4A family.</text>
</comment>
<feature type="transmembrane region" description="Helical" evidence="6">
    <location>
        <begin position="70"/>
        <end position="87"/>
    </location>
</feature>
<dbReference type="GO" id="GO:0005886">
    <property type="term" value="C:plasma membrane"/>
    <property type="evidence" value="ECO:0007669"/>
    <property type="project" value="TreeGrafter"/>
</dbReference>
<dbReference type="PANTHER" id="PTHR23320">
    <property type="entry name" value="MEMBRANE-SPANNING 4-DOMAINS SUBFAMILY A MS4A -RELATED"/>
    <property type="match status" value="1"/>
</dbReference>
<name>A0A673U196_SURSU</name>
<dbReference type="AlphaFoldDB" id="A0A673U196"/>
<dbReference type="InterPro" id="IPR007237">
    <property type="entry name" value="CD20-like"/>
</dbReference>
<accession>A0A673U196</accession>
<evidence type="ECO:0000256" key="2">
    <source>
        <dbReference type="ARBA" id="ARBA00009565"/>
    </source>
</evidence>
<reference evidence="7" key="2">
    <citation type="submission" date="2025-08" db="UniProtKB">
        <authorList>
            <consortium name="Ensembl"/>
        </authorList>
    </citation>
    <scope>IDENTIFICATION</scope>
</reference>
<dbReference type="Ensembl" id="ENSSSUT00005021980.1">
    <property type="protein sequence ID" value="ENSSSUP00005019233.1"/>
    <property type="gene ID" value="ENSSSUG00005012436.1"/>
</dbReference>
<evidence type="ECO:0000256" key="3">
    <source>
        <dbReference type="ARBA" id="ARBA00022692"/>
    </source>
</evidence>
<dbReference type="Proteomes" id="UP000472268">
    <property type="component" value="Chromosome 11"/>
</dbReference>
<keyword evidence="4 6" id="KW-1133">Transmembrane helix</keyword>
<protein>
    <submittedName>
        <fullName evidence="7">Uncharacterized protein</fullName>
    </submittedName>
</protein>
<feature type="transmembrane region" description="Helical" evidence="6">
    <location>
        <begin position="99"/>
        <end position="125"/>
    </location>
</feature>
<evidence type="ECO:0000256" key="5">
    <source>
        <dbReference type="ARBA" id="ARBA00023136"/>
    </source>
</evidence>
<evidence type="ECO:0000256" key="6">
    <source>
        <dbReference type="SAM" id="Phobius"/>
    </source>
</evidence>
<keyword evidence="5 6" id="KW-0472">Membrane</keyword>
<dbReference type="PANTHER" id="PTHR23320:SF121">
    <property type="entry name" value="MEMBRANE-SPANNING 4-DOMAINS, SUBFAMILY A, MEMBER 19"/>
    <property type="match status" value="1"/>
</dbReference>
<comment type="subcellular location">
    <subcellularLocation>
        <location evidence="1">Membrane</location>
        <topology evidence="1">Multi-pass membrane protein</topology>
    </subcellularLocation>
</comment>
<evidence type="ECO:0000313" key="7">
    <source>
        <dbReference type="Ensembl" id="ENSSSUP00005019233.1"/>
    </source>
</evidence>
<organism evidence="7 8">
    <name type="scientific">Suricata suricatta</name>
    <name type="common">Meerkat</name>
    <dbReference type="NCBI Taxonomy" id="37032"/>
    <lineage>
        <taxon>Eukaryota</taxon>
        <taxon>Metazoa</taxon>
        <taxon>Chordata</taxon>
        <taxon>Craniata</taxon>
        <taxon>Vertebrata</taxon>
        <taxon>Euteleostomi</taxon>
        <taxon>Mammalia</taxon>
        <taxon>Eutheria</taxon>
        <taxon>Laurasiatheria</taxon>
        <taxon>Carnivora</taxon>
        <taxon>Feliformia</taxon>
        <taxon>Herpestidae</taxon>
        <taxon>Suricata</taxon>
    </lineage>
</organism>
<feature type="transmembrane region" description="Helical" evidence="6">
    <location>
        <begin position="145"/>
        <end position="165"/>
    </location>
</feature>
<keyword evidence="8" id="KW-1185">Reference proteome</keyword>